<evidence type="ECO:0000256" key="24">
    <source>
        <dbReference type="ARBA" id="ARBA00022782"/>
    </source>
</evidence>
<dbReference type="GO" id="GO:0003677">
    <property type="term" value="F:DNA binding"/>
    <property type="evidence" value="ECO:0007669"/>
    <property type="project" value="UniProtKB-KW"/>
</dbReference>
<evidence type="ECO:0000256" key="3">
    <source>
        <dbReference type="ARBA" id="ARBA00004186"/>
    </source>
</evidence>
<dbReference type="CDD" id="cd06236">
    <property type="entry name" value="M14_AGBL5_like"/>
    <property type="match status" value="1"/>
</dbReference>
<evidence type="ECO:0000256" key="6">
    <source>
        <dbReference type="ARBA" id="ARBA00004279"/>
    </source>
</evidence>
<evidence type="ECO:0000256" key="46">
    <source>
        <dbReference type="ARBA" id="ARBA00032928"/>
    </source>
</evidence>
<accession>A0A3M6TB07</accession>
<keyword evidence="35" id="KW-0051">Antiviral defense</keyword>
<keyword evidence="24" id="KW-0221">Differentiation</keyword>
<keyword evidence="21" id="KW-0479">Metal-binding</keyword>
<dbReference type="GO" id="GO:0045087">
    <property type="term" value="P:innate immune response"/>
    <property type="evidence" value="ECO:0007669"/>
    <property type="project" value="UniProtKB-KW"/>
</dbReference>
<dbReference type="GO" id="GO:0003678">
    <property type="term" value="F:DNA helicase activity"/>
    <property type="evidence" value="ECO:0007669"/>
    <property type="project" value="TreeGrafter"/>
</dbReference>
<evidence type="ECO:0000256" key="11">
    <source>
        <dbReference type="ARBA" id="ARBA00004574"/>
    </source>
</evidence>
<evidence type="ECO:0000256" key="30">
    <source>
        <dbReference type="ARBA" id="ARBA00022859"/>
    </source>
</evidence>
<evidence type="ECO:0000256" key="37">
    <source>
        <dbReference type="ARBA" id="ARBA00023128"/>
    </source>
</evidence>
<evidence type="ECO:0000313" key="56">
    <source>
        <dbReference type="EMBL" id="RMX38533.1"/>
    </source>
</evidence>
<dbReference type="Pfam" id="PF00271">
    <property type="entry name" value="Helicase_C"/>
    <property type="match status" value="1"/>
</dbReference>
<dbReference type="GO" id="GO:0006508">
    <property type="term" value="P:proteolysis"/>
    <property type="evidence" value="ECO:0007669"/>
    <property type="project" value="InterPro"/>
</dbReference>
<dbReference type="Gene3D" id="3.40.50.300">
    <property type="entry name" value="P-loop containing nucleotide triphosphate hydrolases"/>
    <property type="match status" value="2"/>
</dbReference>
<evidence type="ECO:0000256" key="52">
    <source>
        <dbReference type="SAM" id="MobiDB-lite"/>
    </source>
</evidence>
<evidence type="ECO:0000256" key="50">
    <source>
        <dbReference type="ARBA" id="ARBA00083335"/>
    </source>
</evidence>
<dbReference type="GO" id="GO:0043204">
    <property type="term" value="C:perikaryon"/>
    <property type="evidence" value="ECO:0007669"/>
    <property type="project" value="UniProtKB-SubCell"/>
</dbReference>
<keyword evidence="37" id="KW-0496">Mitochondrion</keyword>
<dbReference type="InterPro" id="IPR007502">
    <property type="entry name" value="Helicase-assoc_dom"/>
</dbReference>
<dbReference type="InterPro" id="IPR002464">
    <property type="entry name" value="DNA/RNA_helicase_DEAH_CS"/>
</dbReference>
<evidence type="ECO:0000256" key="39">
    <source>
        <dbReference type="ARBA" id="ARBA00023163"/>
    </source>
</evidence>
<dbReference type="GO" id="GO:0003724">
    <property type="term" value="F:RNA helicase activity"/>
    <property type="evidence" value="ECO:0007669"/>
    <property type="project" value="UniProtKB-EC"/>
</dbReference>
<dbReference type="Pfam" id="PF18027">
    <property type="entry name" value="Pepdidase_M14_N"/>
    <property type="match status" value="1"/>
</dbReference>
<evidence type="ECO:0000256" key="49">
    <source>
        <dbReference type="ARBA" id="ARBA00076143"/>
    </source>
</evidence>
<dbReference type="InterPro" id="IPR011709">
    <property type="entry name" value="DEAD-box_helicase_OB_fold"/>
</dbReference>
<keyword evidence="20" id="KW-0399">Innate immunity</keyword>
<keyword evidence="28" id="KW-0460">Magnesium</keyword>
<dbReference type="GO" id="GO:0051607">
    <property type="term" value="P:defense response to virus"/>
    <property type="evidence" value="ECO:0007669"/>
    <property type="project" value="UniProtKB-KW"/>
</dbReference>
<dbReference type="Gene3D" id="3.40.630.10">
    <property type="entry name" value="Zn peptidases"/>
    <property type="match status" value="2"/>
</dbReference>
<dbReference type="OrthoDB" id="5600252at2759"/>
<evidence type="ECO:0000256" key="25">
    <source>
        <dbReference type="ARBA" id="ARBA00022801"/>
    </source>
</evidence>
<evidence type="ECO:0000256" key="22">
    <source>
        <dbReference type="ARBA" id="ARBA00022737"/>
    </source>
</evidence>
<keyword evidence="34" id="KW-0805">Transcription regulation</keyword>
<feature type="region of interest" description="Disordered" evidence="52">
    <location>
        <begin position="88"/>
        <end position="146"/>
    </location>
</feature>
<evidence type="ECO:0000256" key="42">
    <source>
        <dbReference type="ARBA" id="ARBA00023273"/>
    </source>
</evidence>
<dbReference type="SMART" id="SM00487">
    <property type="entry name" value="DEXDc"/>
    <property type="match status" value="1"/>
</dbReference>
<dbReference type="GO" id="GO:0030425">
    <property type="term" value="C:dendrite"/>
    <property type="evidence" value="ECO:0007669"/>
    <property type="project" value="UniProtKB-SubCell"/>
</dbReference>
<evidence type="ECO:0000256" key="33">
    <source>
        <dbReference type="ARBA" id="ARBA00022990"/>
    </source>
</evidence>
<dbReference type="Gene3D" id="2.60.40.3120">
    <property type="match status" value="1"/>
</dbReference>
<feature type="compositionally biased region" description="Basic and acidic residues" evidence="52">
    <location>
        <begin position="1945"/>
        <end position="1955"/>
    </location>
</feature>
<feature type="compositionally biased region" description="Polar residues" evidence="52">
    <location>
        <begin position="2017"/>
        <end position="2036"/>
    </location>
</feature>
<keyword evidence="30" id="KW-0391">Immunity</keyword>
<dbReference type="GO" id="GO:0016607">
    <property type="term" value="C:nuclear speck"/>
    <property type="evidence" value="ECO:0007669"/>
    <property type="project" value="UniProtKB-SubCell"/>
</dbReference>
<comment type="subcellular location">
    <subcellularLocation>
        <location evidence="9">Cell projection</location>
        <location evidence="9">Axon</location>
    </subcellularLocation>
    <subcellularLocation>
        <location evidence="6">Cell projection</location>
        <location evidence="6">Dendrite</location>
    </subcellularLocation>
    <subcellularLocation>
        <location evidence="11">Chromosome</location>
        <location evidence="11">Telomere</location>
    </subcellularLocation>
    <subcellularLocation>
        <location evidence="4">Cytoplasm</location>
        <location evidence="4">Stress granule</location>
    </subcellularLocation>
    <subcellularLocation>
        <location evidence="3">Cytoplasm</location>
        <location evidence="3">Cytoskeleton</location>
        <location evidence="3">Spindle</location>
    </subcellularLocation>
    <subcellularLocation>
        <location evidence="10">Cytoplasm</location>
        <location evidence="10">Cytosol</location>
    </subcellularLocation>
    <subcellularLocation>
        <location evidence="5">Midbody</location>
    </subcellularLocation>
    <subcellularLocation>
        <location evidence="2">Mitochondrion</location>
    </subcellularLocation>
    <subcellularLocation>
        <location evidence="7">Nucleus speckle</location>
    </subcellularLocation>
    <subcellularLocation>
        <location evidence="8">Perikaryon</location>
    </subcellularLocation>
</comment>
<evidence type="ECO:0000256" key="21">
    <source>
        <dbReference type="ARBA" id="ARBA00022723"/>
    </source>
</evidence>
<comment type="caution">
    <text evidence="56">The sequence shown here is derived from an EMBL/GenBank/DDBJ whole genome shotgun (WGS) entry which is preliminary data.</text>
</comment>
<dbReference type="GO" id="GO:0008270">
    <property type="term" value="F:zinc ion binding"/>
    <property type="evidence" value="ECO:0007669"/>
    <property type="project" value="InterPro"/>
</dbReference>
<dbReference type="PANTHER" id="PTHR18934">
    <property type="entry name" value="ATP-DEPENDENT RNA HELICASE"/>
    <property type="match status" value="1"/>
</dbReference>
<evidence type="ECO:0000256" key="29">
    <source>
        <dbReference type="ARBA" id="ARBA00022845"/>
    </source>
</evidence>
<dbReference type="FunFam" id="3.40.50.300:FF:000670">
    <property type="entry name" value="Putative ATP-dependent RNA helicase DHX36"/>
    <property type="match status" value="1"/>
</dbReference>
<dbReference type="InterPro" id="IPR011545">
    <property type="entry name" value="DEAD/DEAH_box_helicase_dom"/>
</dbReference>
<dbReference type="FunFam" id="1.20.120.1080:FF:000002">
    <property type="entry name" value="Putative ATP-dependent RNA helicase DHX36"/>
    <property type="match status" value="1"/>
</dbReference>
<dbReference type="InterPro" id="IPR048333">
    <property type="entry name" value="HA2_WH"/>
</dbReference>
<organism evidence="56 57">
    <name type="scientific">Pocillopora damicornis</name>
    <name type="common">Cauliflower coral</name>
    <name type="synonym">Millepora damicornis</name>
    <dbReference type="NCBI Taxonomy" id="46731"/>
    <lineage>
        <taxon>Eukaryota</taxon>
        <taxon>Metazoa</taxon>
        <taxon>Cnidaria</taxon>
        <taxon>Anthozoa</taxon>
        <taxon>Hexacorallia</taxon>
        <taxon>Scleractinia</taxon>
        <taxon>Astrocoeniina</taxon>
        <taxon>Pocilloporidae</taxon>
        <taxon>Pocillopora</taxon>
    </lineage>
</organism>
<evidence type="ECO:0000256" key="48">
    <source>
        <dbReference type="ARBA" id="ARBA00069921"/>
    </source>
</evidence>
<evidence type="ECO:0000256" key="45">
    <source>
        <dbReference type="ARBA" id="ARBA00032753"/>
    </source>
</evidence>
<comment type="similarity">
    <text evidence="12 51">Belongs to the peptidase M14 family.</text>
</comment>
<feature type="domain" description="Peptidase M14" evidence="55">
    <location>
        <begin position="1163"/>
        <end position="1668"/>
    </location>
</feature>
<dbReference type="SUPFAM" id="SSF53187">
    <property type="entry name" value="Zn-dependent exopeptidases"/>
    <property type="match status" value="2"/>
</dbReference>
<feature type="compositionally biased region" description="Basic and acidic residues" evidence="52">
    <location>
        <begin position="91"/>
        <end position="103"/>
    </location>
</feature>
<evidence type="ECO:0000256" key="41">
    <source>
        <dbReference type="ARBA" id="ARBA00023242"/>
    </source>
</evidence>
<evidence type="ECO:0000256" key="32">
    <source>
        <dbReference type="ARBA" id="ARBA00022895"/>
    </source>
</evidence>
<feature type="compositionally biased region" description="Basic and acidic residues" evidence="52">
    <location>
        <begin position="1766"/>
        <end position="1777"/>
    </location>
</feature>
<dbReference type="GO" id="GO:0030496">
    <property type="term" value="C:midbody"/>
    <property type="evidence" value="ECO:0007669"/>
    <property type="project" value="UniProtKB-SubCell"/>
</dbReference>
<evidence type="ECO:0000256" key="16">
    <source>
        <dbReference type="ARBA" id="ARBA00022473"/>
    </source>
</evidence>
<feature type="region of interest" description="Disordered" evidence="52">
    <location>
        <begin position="1911"/>
        <end position="1999"/>
    </location>
</feature>
<keyword evidence="22" id="KW-0677">Repeat</keyword>
<dbReference type="GO" id="GO:0005739">
    <property type="term" value="C:mitochondrion"/>
    <property type="evidence" value="ECO:0007669"/>
    <property type="project" value="UniProtKB-SubCell"/>
</dbReference>
<evidence type="ECO:0000256" key="23">
    <source>
        <dbReference type="ARBA" id="ARBA00022741"/>
    </source>
</evidence>
<evidence type="ECO:0000256" key="31">
    <source>
        <dbReference type="ARBA" id="ARBA00022884"/>
    </source>
</evidence>
<dbReference type="PROSITE" id="PS52035">
    <property type="entry name" value="PEPTIDASE_M14"/>
    <property type="match status" value="1"/>
</dbReference>
<keyword evidence="32" id="KW-0779">Telomere</keyword>
<evidence type="ECO:0000256" key="8">
    <source>
        <dbReference type="ARBA" id="ARBA00004484"/>
    </source>
</evidence>
<evidence type="ECO:0000256" key="17">
    <source>
        <dbReference type="ARBA" id="ARBA00022490"/>
    </source>
</evidence>
<evidence type="ECO:0000256" key="27">
    <source>
        <dbReference type="ARBA" id="ARBA00022840"/>
    </source>
</evidence>
<evidence type="ECO:0000259" key="54">
    <source>
        <dbReference type="PROSITE" id="PS51194"/>
    </source>
</evidence>
<evidence type="ECO:0000256" key="47">
    <source>
        <dbReference type="ARBA" id="ARBA00047714"/>
    </source>
</evidence>
<keyword evidence="27" id="KW-0067">ATP-binding</keyword>
<keyword evidence="17" id="KW-0963">Cytoplasm</keyword>
<keyword evidence="19" id="KW-0597">Phosphoprotein</keyword>
<dbReference type="FunFam" id="3.40.50.300:FF:000739">
    <property type="entry name" value="Putative ATP-dependent RNA helicase DHX36"/>
    <property type="match status" value="1"/>
</dbReference>
<evidence type="ECO:0000256" key="38">
    <source>
        <dbReference type="ARBA" id="ARBA00023159"/>
    </source>
</evidence>
<evidence type="ECO:0000256" key="9">
    <source>
        <dbReference type="ARBA" id="ARBA00004489"/>
    </source>
</evidence>
<feature type="compositionally biased region" description="Basic residues" evidence="52">
    <location>
        <begin position="1930"/>
        <end position="1944"/>
    </location>
</feature>
<feature type="compositionally biased region" description="Polar residues" evidence="52">
    <location>
        <begin position="1985"/>
        <end position="1999"/>
    </location>
</feature>
<keyword evidence="41" id="KW-0539">Nucleus</keyword>
<evidence type="ECO:0000256" key="34">
    <source>
        <dbReference type="ARBA" id="ARBA00023015"/>
    </source>
</evidence>
<evidence type="ECO:0000259" key="53">
    <source>
        <dbReference type="PROSITE" id="PS51192"/>
    </source>
</evidence>
<keyword evidence="16" id="KW-0217">Developmental protein</keyword>
<dbReference type="InterPro" id="IPR059023">
    <property type="entry name" value="RNA_hel_CTD"/>
</dbReference>
<keyword evidence="15" id="KW-0158">Chromosome</keyword>
<dbReference type="Pfam" id="PF07717">
    <property type="entry name" value="OB_NTP_bind"/>
    <property type="match status" value="1"/>
</dbReference>
<feature type="compositionally biased region" description="Polar residues" evidence="52">
    <location>
        <begin position="1755"/>
        <end position="1765"/>
    </location>
</feature>
<evidence type="ECO:0000256" key="40">
    <source>
        <dbReference type="ARBA" id="ARBA00023212"/>
    </source>
</evidence>
<dbReference type="Pfam" id="PF04408">
    <property type="entry name" value="WHD_HA2"/>
    <property type="match status" value="1"/>
</dbReference>
<evidence type="ECO:0000256" key="1">
    <source>
        <dbReference type="ARBA" id="ARBA00001946"/>
    </source>
</evidence>
<dbReference type="GO" id="GO:0030154">
    <property type="term" value="P:cell differentiation"/>
    <property type="evidence" value="ECO:0007669"/>
    <property type="project" value="UniProtKB-KW"/>
</dbReference>
<comment type="catalytic activity">
    <reaction evidence="44">
        <text>C-terminal L-alpha-aminoacyl-L-glutamyl-[tubulin] + H2O = C-terminal L-alpha-aminoacyl-[tubulin] + L-glutamate</text>
        <dbReference type="Rhea" id="RHEA:63796"/>
        <dbReference type="Rhea" id="RHEA-COMP:16436"/>
        <dbReference type="Rhea" id="RHEA-COMP:16437"/>
        <dbReference type="ChEBI" id="CHEBI:15377"/>
        <dbReference type="ChEBI" id="CHEBI:29985"/>
        <dbReference type="ChEBI" id="CHEBI:90782"/>
        <dbReference type="ChEBI" id="CHEBI:149556"/>
        <dbReference type="EC" id="3.4.17.24"/>
    </reaction>
    <physiologicalReaction direction="left-to-right" evidence="44">
        <dbReference type="Rhea" id="RHEA:63797"/>
    </physiologicalReaction>
</comment>
<dbReference type="GO" id="GO:0000781">
    <property type="term" value="C:chromosome, telomeric region"/>
    <property type="evidence" value="ECO:0007669"/>
    <property type="project" value="UniProtKB-SubCell"/>
</dbReference>
<name>A0A3M6TB07_POCDA</name>
<keyword evidence="29" id="KW-0810">Translation regulation</keyword>
<dbReference type="GO" id="GO:0010494">
    <property type="term" value="C:cytoplasmic stress granule"/>
    <property type="evidence" value="ECO:0007669"/>
    <property type="project" value="UniProtKB-SubCell"/>
</dbReference>
<evidence type="ECO:0000256" key="12">
    <source>
        <dbReference type="ARBA" id="ARBA00005988"/>
    </source>
</evidence>
<keyword evidence="38" id="KW-0010">Activator</keyword>
<dbReference type="Pfam" id="PF00246">
    <property type="entry name" value="Peptidase_M14"/>
    <property type="match status" value="1"/>
</dbReference>
<evidence type="ECO:0000256" key="15">
    <source>
        <dbReference type="ARBA" id="ARBA00022454"/>
    </source>
</evidence>
<keyword evidence="26" id="KW-0347">Helicase</keyword>
<dbReference type="InterPro" id="IPR040626">
    <property type="entry name" value="Pepdidase_M14_N"/>
</dbReference>
<comment type="cofactor">
    <cofactor evidence="1">
        <name>Mg(2+)</name>
        <dbReference type="ChEBI" id="CHEBI:18420"/>
    </cofactor>
</comment>
<keyword evidence="31" id="KW-0694">RNA-binding</keyword>
<feature type="domain" description="Helicase C-terminal" evidence="54">
    <location>
        <begin position="484"/>
        <end position="653"/>
    </location>
</feature>
<dbReference type="Pfam" id="PF26026">
    <property type="entry name" value="RNA_hel_CTD"/>
    <property type="match status" value="1"/>
</dbReference>
<dbReference type="Gene3D" id="1.20.120.1080">
    <property type="match status" value="1"/>
</dbReference>
<feature type="compositionally biased region" description="Polar residues" evidence="52">
    <location>
        <begin position="1809"/>
        <end position="1818"/>
    </location>
</feature>
<evidence type="ECO:0000259" key="55">
    <source>
        <dbReference type="PROSITE" id="PS52035"/>
    </source>
</evidence>
<feature type="region of interest" description="Disordered" evidence="52">
    <location>
        <begin position="1731"/>
        <end position="1830"/>
    </location>
</feature>
<reference evidence="56 57" key="1">
    <citation type="journal article" date="2018" name="Sci. Rep.">
        <title>Comparative analysis of the Pocillopora damicornis genome highlights role of immune system in coral evolution.</title>
        <authorList>
            <person name="Cunning R."/>
            <person name="Bay R.A."/>
            <person name="Gillette P."/>
            <person name="Baker A.C."/>
            <person name="Traylor-Knowles N."/>
        </authorList>
    </citation>
    <scope>NUCLEOTIDE SEQUENCE [LARGE SCALE GENOMIC DNA]</scope>
    <source>
        <strain evidence="56">RSMAS</strain>
        <tissue evidence="56">Whole animal</tissue>
    </source>
</reference>
<dbReference type="STRING" id="46731.A0A3M6TB07"/>
<dbReference type="Pfam" id="PF21010">
    <property type="entry name" value="HA2_C"/>
    <property type="match status" value="1"/>
</dbReference>
<dbReference type="InterPro" id="IPR034286">
    <property type="entry name" value="M14_AGBL5-like"/>
</dbReference>
<evidence type="ECO:0000256" key="5">
    <source>
        <dbReference type="ARBA" id="ARBA00004214"/>
    </source>
</evidence>
<dbReference type="PROSITE" id="PS00690">
    <property type="entry name" value="DEAH_ATP_HELICASE"/>
    <property type="match status" value="1"/>
</dbReference>
<feature type="active site" description="Proton donor/acceptor" evidence="51">
    <location>
        <position position="1614"/>
    </location>
</feature>
<feature type="compositionally biased region" description="Basic and acidic residues" evidence="52">
    <location>
        <begin position="113"/>
        <end position="135"/>
    </location>
</feature>
<evidence type="ECO:0000256" key="26">
    <source>
        <dbReference type="ARBA" id="ARBA00022806"/>
    </source>
</evidence>
<keyword evidence="25" id="KW-0378">Hydrolase</keyword>
<feature type="compositionally biased region" description="Basic and acidic residues" evidence="52">
    <location>
        <begin position="1967"/>
        <end position="1984"/>
    </location>
</feature>
<keyword evidence="36" id="KW-0238">DNA-binding</keyword>
<dbReference type="EMBL" id="RCHS01003989">
    <property type="protein sequence ID" value="RMX38533.1"/>
    <property type="molecule type" value="Genomic_DNA"/>
</dbReference>
<evidence type="ECO:0000256" key="20">
    <source>
        <dbReference type="ARBA" id="ARBA00022588"/>
    </source>
</evidence>
<evidence type="ECO:0000256" key="44">
    <source>
        <dbReference type="ARBA" id="ARBA00024627"/>
    </source>
</evidence>
<dbReference type="GO" id="GO:0005819">
    <property type="term" value="C:spindle"/>
    <property type="evidence" value="ECO:0007669"/>
    <property type="project" value="UniProtKB-SubCell"/>
</dbReference>
<dbReference type="GO" id="GO:0030424">
    <property type="term" value="C:axon"/>
    <property type="evidence" value="ECO:0007669"/>
    <property type="project" value="UniProtKB-SubCell"/>
</dbReference>
<feature type="region of interest" description="Disordered" evidence="52">
    <location>
        <begin position="402"/>
        <end position="423"/>
    </location>
</feature>
<feature type="compositionally biased region" description="Basic residues" evidence="52">
    <location>
        <begin position="30"/>
        <end position="43"/>
    </location>
</feature>
<dbReference type="PANTHER" id="PTHR18934:SF237">
    <property type="entry name" value="ATP-DEPENDENT DNA_RNA HELICASE DHX36"/>
    <property type="match status" value="1"/>
</dbReference>
<dbReference type="InterPro" id="IPR027417">
    <property type="entry name" value="P-loop_NTPase"/>
</dbReference>
<gene>
    <name evidence="56" type="ORF">pdam_00010249</name>
</gene>
<dbReference type="CDD" id="cd18791">
    <property type="entry name" value="SF2_C_RHA"/>
    <property type="match status" value="1"/>
</dbReference>
<feature type="domain" description="Helicase ATP-binding" evidence="53">
    <location>
        <begin position="206"/>
        <end position="376"/>
    </location>
</feature>
<feature type="compositionally biased region" description="Basic and acidic residues" evidence="52">
    <location>
        <begin position="407"/>
        <end position="423"/>
    </location>
</feature>
<feature type="region of interest" description="Disordered" evidence="52">
    <location>
        <begin position="29"/>
        <end position="51"/>
    </location>
</feature>
<dbReference type="PROSITE" id="PS51194">
    <property type="entry name" value="HELICASE_CTER"/>
    <property type="match status" value="1"/>
</dbReference>
<protein>
    <recommendedName>
        <fullName evidence="48">ATP-dependent DNA/RNA helicase DHX36</fullName>
        <ecNumber evidence="13">3.6.4.13</ecNumber>
    </recommendedName>
    <alternativeName>
        <fullName evidence="46">ATP/GTP-binding protein-like 5</fullName>
    </alternativeName>
    <alternativeName>
        <fullName evidence="43">Cytosolic carboxypeptidase-like protein 5</fullName>
    </alternativeName>
    <alternativeName>
        <fullName evidence="50">DEAD/H box polypeptide 36</fullName>
    </alternativeName>
    <alternativeName>
        <fullName evidence="49">MLE-like protein 1</fullName>
    </alternativeName>
    <alternativeName>
        <fullName evidence="45">Protein deglutamylase CCP5</fullName>
    </alternativeName>
</protein>
<evidence type="ECO:0000256" key="7">
    <source>
        <dbReference type="ARBA" id="ARBA00004324"/>
    </source>
</evidence>
<evidence type="ECO:0000256" key="36">
    <source>
        <dbReference type="ARBA" id="ARBA00023125"/>
    </source>
</evidence>
<feature type="region of interest" description="Disordered" evidence="52">
    <location>
        <begin position="1469"/>
        <end position="1490"/>
    </location>
</feature>
<evidence type="ECO:0000256" key="51">
    <source>
        <dbReference type="PROSITE-ProRule" id="PRU01379"/>
    </source>
</evidence>
<keyword evidence="18" id="KW-0678">Repressor</keyword>
<evidence type="ECO:0000256" key="10">
    <source>
        <dbReference type="ARBA" id="ARBA00004514"/>
    </source>
</evidence>
<keyword evidence="33" id="KW-0007">Acetylation</keyword>
<keyword evidence="39" id="KW-0804">Transcription</keyword>
<keyword evidence="23" id="KW-0547">Nucleotide-binding</keyword>
<evidence type="ECO:0000313" key="57">
    <source>
        <dbReference type="Proteomes" id="UP000275408"/>
    </source>
</evidence>
<keyword evidence="57" id="KW-1185">Reference proteome</keyword>
<dbReference type="InterPro" id="IPR000834">
    <property type="entry name" value="Peptidase_M14"/>
</dbReference>
<evidence type="ECO:0000256" key="4">
    <source>
        <dbReference type="ARBA" id="ARBA00004210"/>
    </source>
</evidence>
<evidence type="ECO:0000256" key="2">
    <source>
        <dbReference type="ARBA" id="ARBA00004173"/>
    </source>
</evidence>
<dbReference type="GO" id="GO:0005829">
    <property type="term" value="C:cytosol"/>
    <property type="evidence" value="ECO:0007669"/>
    <property type="project" value="UniProtKB-SubCell"/>
</dbReference>
<feature type="compositionally biased region" description="Polar residues" evidence="52">
    <location>
        <begin position="1469"/>
        <end position="1481"/>
    </location>
</feature>
<evidence type="ECO:0000256" key="43">
    <source>
        <dbReference type="ARBA" id="ARBA00024141"/>
    </source>
</evidence>
<comment type="catalytic activity">
    <reaction evidence="47">
        <text>gamma-L-glutamyl-L-glutamyl-[protein] + H2O = L-glutamyl-[protein] + L-glutamate</text>
        <dbReference type="Rhea" id="RHEA:60152"/>
        <dbReference type="Rhea" id="RHEA-COMP:10208"/>
        <dbReference type="Rhea" id="RHEA-COMP:15517"/>
        <dbReference type="ChEBI" id="CHEBI:15377"/>
        <dbReference type="ChEBI" id="CHEBI:29973"/>
        <dbReference type="ChEBI" id="CHEBI:29985"/>
        <dbReference type="ChEBI" id="CHEBI:143622"/>
    </reaction>
    <physiologicalReaction direction="left-to-right" evidence="47">
        <dbReference type="Rhea" id="RHEA:60153"/>
    </physiologicalReaction>
</comment>
<dbReference type="PROSITE" id="PS51192">
    <property type="entry name" value="HELICASE_ATP_BIND_1"/>
    <property type="match status" value="1"/>
</dbReference>
<dbReference type="SMART" id="SM00490">
    <property type="entry name" value="HELICc"/>
    <property type="match status" value="1"/>
</dbReference>
<feature type="compositionally biased region" description="Low complexity" evidence="52">
    <location>
        <begin position="1734"/>
        <end position="1747"/>
    </location>
</feature>
<dbReference type="GO" id="GO:0006417">
    <property type="term" value="P:regulation of translation"/>
    <property type="evidence" value="ECO:0007669"/>
    <property type="project" value="UniProtKB-KW"/>
</dbReference>
<dbReference type="GO" id="GO:0004181">
    <property type="term" value="F:metallocarboxypeptidase activity"/>
    <property type="evidence" value="ECO:0007669"/>
    <property type="project" value="InterPro"/>
</dbReference>
<sequence length="2036" mass="229127">MRLLLKTARLHLPRNQLARLVITEVDSKMHKGGGRGKRGRGGHRPSGLTGKQIGLWYRDKGKQNRELKQRAFVTMDSQHEMRISQLLGEIRQSERTNDDRAEEGASAGTDWYDSPKGEQYCEQHLHDESDRRSEDQVSMSGENKKKSPVAFKHHFNMGRNLQQDSTLDHQLKEEQQRRFLSESARCKAMQEFRKSLPAYKQKEELLQLISSEQVIVISGETGCGKTTQVAQFILDDAIEQGHGSKCRVICTQPRRISAISVAERVASERDENCGENGSVGYQIRLESKLPREQGSILYCTTGVLLRWLVSDPLLLGCSHIILDEIHERDILSDFLIIIVKDLLPKRPDLKLILMSATLNSEMFSAYFDNCKMAHIPGFTYPVQEVYLEEIIEKTRYEITEKAGVSGRGDRPEPKWKKYRRGKSEAKDRRLEKTNAWLTDSQEDEKQMEWQQYLNSLTGRFSSKTITTLRNMDLERIDLELLVRLITHISLRMEEGAILVFLPGWDDISKLHDKLKTQTLFNSDKFRIIPLHSMMPSTNQREVFDRPPEGVRKIVIATNIAETSITIDDVVFVVDAGKVKEKTYDVYHNIACLQPVWISKASSRQRRGRAGRVQPGYCFHLFTQLRAQSLDDYQLPEMLRTPLEELCLQIKILKLGMIRSFLSKALQPPEEQAVINALESLQQLKALDANEDLTPLGHHLAALPVNPRVGKIILFGAIFSCLDPVLTVASVLGFKDPFVFPLGKQKEAEQARLRFAGDTRSDHLALLKAFQGWETSVRKGIERDYCWRNFLSVNTMRMIKDMKQQFSGLLYDIGFLESSNPKASSANYNSDNLKLVKAILCAGLYPNVASINHNPRFSRPPKLRTHQDGTVYLHPKSVNAEVRVYEDNWLIYHEKMKSTSLFLYDSTMIAPFPLLFFGGEISVFVEEGYETVAIDDFIKFKSPNRIANLVKITSRHFLVLPWQELRVELDKLLRQKIAKPDTKLSVGTGTGNRESALLRAIIDLITSEENTNWDAVLKVIVNDIELFVFIDNLNTLESIVQRLAVPEDCDGAVVINPDFDYNVWTAPDCAGTEFENQNRTWFYFGIKGGQPGKLLRINILNLNRQGKLYGQGMTPLVKVVPSRNKWERIRDKPKYETVDGQFRLSFTYRFPDQRSGIHYFAFCYPYSYSDCQAKLDDLDRSFTICQQMTPSEPKDSIYFYRELLCYTLDSLRVDLLTITSAKGMMEEREESLPSLFPDKTVPRAHKFEGKKVFFLSARVHPGETPSSFVFNGFLDFILRQDDPRAAALRDQYVFKLIPMLNPDGVKRGHYRTDQRGVNLNRVYMDPDPLLHPSIFAAKSIILYHHTKGNLHQDSDHHNACVCDTEKAKKVTVNLNTTPVETGSEFFTNKDILDLQSVPSELKPELPEPESVKMDFISVEGNGMIDKDANNNKNKETLSSNLDSLALKMSPDVQTGASNDALQMDTVVSNQLSNESTSSMSSDCHSEKQLNTRTLDQPQFKTVLNKKEPANCIYCSSQTSSEQSSGVAYYVDLHGHASKRGCFVYANYLENEDNYVSSILFPKLISLNSTNFDFAACNFTEKNMYSKDKRDGMSKEGSGRVAIYKATGIIHSYTLECNYNCGRTVNCLPPATCDNGCATPPPLPGFPPKYTPEIYEEVGRAMAVAVLDMNNTNPWTRLPLSEFTSLEGVKNWVRRFVKSSKNAPSVPKKLSRVITKTSSMVAGATASTRQKLSVLASSSSDMSSDNAASGGHRTTDHPSQNGTNVNKETGKKPATDTVRRPYHLASTQKTSLQGPGAQSGKSGKNHHDDTCSSSPGTLSGANRRDQLSGPGPLRATDLVAKVKTLVTLAPVLGAISRPGAAGPTLRLVHNLRHQPQGHVQPTSLSSKSLSSPVEIKMSTIDVHKQFISFHRSKPGVALRNGHSSQSDEEKKKKNVRPRRKNGRKKEKNGEAVARDEIQPSEISSSRPPVAEDIHVSTVEKEEEGKSKSTNLSRRNSSKNMISCSMMSCEVVDIKELPHTPQSGSGTNPLTFWPNTSVS</sequence>
<feature type="region of interest" description="Disordered" evidence="52">
    <location>
        <begin position="2014"/>
        <end position="2036"/>
    </location>
</feature>
<evidence type="ECO:0000256" key="35">
    <source>
        <dbReference type="ARBA" id="ARBA00023118"/>
    </source>
</evidence>
<dbReference type="SMART" id="SM00847">
    <property type="entry name" value="HA2"/>
    <property type="match status" value="1"/>
</dbReference>
<keyword evidence="14" id="KW-0813">Transport</keyword>
<evidence type="ECO:0000256" key="28">
    <source>
        <dbReference type="ARBA" id="ARBA00022842"/>
    </source>
</evidence>
<evidence type="ECO:0000256" key="18">
    <source>
        <dbReference type="ARBA" id="ARBA00022491"/>
    </source>
</evidence>
<dbReference type="Proteomes" id="UP000275408">
    <property type="component" value="Unassembled WGS sequence"/>
</dbReference>
<keyword evidence="42" id="KW-0966">Cell projection</keyword>
<evidence type="ECO:0000256" key="13">
    <source>
        <dbReference type="ARBA" id="ARBA00012552"/>
    </source>
</evidence>
<dbReference type="Pfam" id="PF00270">
    <property type="entry name" value="DEAD"/>
    <property type="match status" value="1"/>
</dbReference>
<dbReference type="InterPro" id="IPR014001">
    <property type="entry name" value="Helicase_ATP-bd"/>
</dbReference>
<dbReference type="GO" id="GO:0005524">
    <property type="term" value="F:ATP binding"/>
    <property type="evidence" value="ECO:0007669"/>
    <property type="project" value="UniProtKB-KW"/>
</dbReference>
<proteinExistence type="inferred from homology"/>
<dbReference type="EC" id="3.6.4.13" evidence="13"/>
<dbReference type="SUPFAM" id="SSF52540">
    <property type="entry name" value="P-loop containing nucleoside triphosphate hydrolases"/>
    <property type="match status" value="1"/>
</dbReference>
<dbReference type="InterPro" id="IPR001650">
    <property type="entry name" value="Helicase_C-like"/>
</dbReference>
<evidence type="ECO:0000256" key="14">
    <source>
        <dbReference type="ARBA" id="ARBA00022448"/>
    </source>
</evidence>
<keyword evidence="40" id="KW-0206">Cytoskeleton</keyword>
<evidence type="ECO:0000256" key="19">
    <source>
        <dbReference type="ARBA" id="ARBA00022553"/>
    </source>
</evidence>
<dbReference type="GO" id="GO:0002151">
    <property type="term" value="F:G-quadruplex RNA binding"/>
    <property type="evidence" value="ECO:0007669"/>
    <property type="project" value="TreeGrafter"/>
</dbReference>